<proteinExistence type="predicted"/>
<reference evidence="1" key="1">
    <citation type="submission" date="2014-09" db="EMBL/GenBank/DDBJ databases">
        <title>Genome sequence of the luminous mushroom Mycena chlorophos for searching fungal bioluminescence genes.</title>
        <authorList>
            <person name="Tanaka Y."/>
            <person name="Kasuga D."/>
            <person name="Oba Y."/>
            <person name="Hase S."/>
            <person name="Sato K."/>
            <person name="Oba Y."/>
            <person name="Sakakibara Y."/>
        </authorList>
    </citation>
    <scope>NUCLEOTIDE SEQUENCE</scope>
</reference>
<dbReference type="Proteomes" id="UP000815677">
    <property type="component" value="Unassembled WGS sequence"/>
</dbReference>
<gene>
    <name evidence="1" type="ORF">MCHLO_02334</name>
</gene>
<accession>A0ABQ0L0N3</accession>
<protein>
    <submittedName>
        <fullName evidence="1">Uncharacterized protein</fullName>
    </submittedName>
</protein>
<dbReference type="EMBL" id="DF840114">
    <property type="protein sequence ID" value="GAT44723.1"/>
    <property type="molecule type" value="Genomic_DNA"/>
</dbReference>
<evidence type="ECO:0000313" key="1">
    <source>
        <dbReference type="EMBL" id="GAT44723.1"/>
    </source>
</evidence>
<sequence>MLPSRKVRSSHQLALVAAVRKEENREEWRYAFAESELASRTCTGSLVKMCSIASAFEDFVRAHPDYTELRDTPWKDTQDHPLPDRIFEFLAARVHVSKGRFTDRMKVITLDSLRNRLVSAMRLIISRDTWKSRSWTELTDKFVVTLAAKYNLSSAAPERLLFGGYELFLLINHAWSEPRNYDNAAQHICAWILMYLTGARPSSLFLTPPYKTWLQNKHVNLIRSADGLFRVQVVLEVFKGQQDGFTGTKRCLTFEIRMPRSAGHIHMALVPWVITLALRRRDFKHYTTFDELMAGKERVIEWMDPEAAFFRAATARGIRVTEQPASGHGMRDYFVNGVRATGMTGPEGDVVGISFYSLRRAALTNVIKTQGCDAAKTVAGHDHRHDAIDNYDESGRSMDVTAAGTGEIDEGDMVEEASAGMLRGPGGAAPRIPVNELVKNHSQYALLSVQYRRLQEFVGTGQEGDGWRTFLVDPDTIDDDDDVLFAISQTSAQLKSIERRELTSSMNKWYRETNDRTKVDMNLIRERLAEKLCGALPLLENVTKAYRQQQQQVVIPTDDDYRAADADAPVVRLGDLVETIVDDGSSDAPLTIAVMREFVCMNVELKNPSKPSYLCDLCQSVPDPTITDDDRVFDHSSAADVSDHRREHHGVEAVASRFLVQGGYRTGGEQKTTEKGHTKTVASSKRYDYACVASSCTALPKFKNVQVIVDHIVDKHLDILSPFMKTIMRRRSTLGDGTLADVEEDDLCFRCQECLHDETLLPFEQQKVHRDTNAYNTH</sequence>
<evidence type="ECO:0000313" key="2">
    <source>
        <dbReference type="Proteomes" id="UP000815677"/>
    </source>
</evidence>
<feature type="non-terminal residue" evidence="1">
    <location>
        <position position="778"/>
    </location>
</feature>
<keyword evidence="2" id="KW-1185">Reference proteome</keyword>
<name>A0ABQ0L0N3_MYCCL</name>
<feature type="non-terminal residue" evidence="1">
    <location>
        <position position="1"/>
    </location>
</feature>
<organism evidence="1 2">
    <name type="scientific">Mycena chlorophos</name>
    <name type="common">Agaric fungus</name>
    <name type="synonym">Agaricus chlorophos</name>
    <dbReference type="NCBI Taxonomy" id="658473"/>
    <lineage>
        <taxon>Eukaryota</taxon>
        <taxon>Fungi</taxon>
        <taxon>Dikarya</taxon>
        <taxon>Basidiomycota</taxon>
        <taxon>Agaricomycotina</taxon>
        <taxon>Agaricomycetes</taxon>
        <taxon>Agaricomycetidae</taxon>
        <taxon>Agaricales</taxon>
        <taxon>Marasmiineae</taxon>
        <taxon>Mycenaceae</taxon>
        <taxon>Mycena</taxon>
    </lineage>
</organism>